<dbReference type="AlphaFoldDB" id="A0A914UL75"/>
<feature type="region of interest" description="Disordered" evidence="1">
    <location>
        <begin position="1"/>
        <end position="42"/>
    </location>
</feature>
<sequence>MGYWRRERANEEATGAQKERGGVCAQLDRQRNSGGAPRGSRLSGRCAIQSRFFNRKRYTGHLDRMCGALFVPSERMANAPSAAETRAAAATPHTAIVQMI</sequence>
<dbReference type="WBParaSite" id="PSAMB.scaffold10815size3813.g33627.t1">
    <property type="protein sequence ID" value="PSAMB.scaffold10815size3813.g33627.t1"/>
    <property type="gene ID" value="PSAMB.scaffold10815size3813.g33627"/>
</dbReference>
<evidence type="ECO:0000313" key="2">
    <source>
        <dbReference type="Proteomes" id="UP000887566"/>
    </source>
</evidence>
<name>A0A914UL75_9BILA</name>
<evidence type="ECO:0000313" key="3">
    <source>
        <dbReference type="WBParaSite" id="PSAMB.scaffold10815size3813.g33627.t1"/>
    </source>
</evidence>
<protein>
    <submittedName>
        <fullName evidence="3">Uncharacterized protein</fullName>
    </submittedName>
</protein>
<evidence type="ECO:0000256" key="1">
    <source>
        <dbReference type="SAM" id="MobiDB-lite"/>
    </source>
</evidence>
<organism evidence="2 3">
    <name type="scientific">Plectus sambesii</name>
    <dbReference type="NCBI Taxonomy" id="2011161"/>
    <lineage>
        <taxon>Eukaryota</taxon>
        <taxon>Metazoa</taxon>
        <taxon>Ecdysozoa</taxon>
        <taxon>Nematoda</taxon>
        <taxon>Chromadorea</taxon>
        <taxon>Plectida</taxon>
        <taxon>Plectina</taxon>
        <taxon>Plectoidea</taxon>
        <taxon>Plectidae</taxon>
        <taxon>Plectus</taxon>
    </lineage>
</organism>
<keyword evidence="2" id="KW-1185">Reference proteome</keyword>
<reference evidence="3" key="1">
    <citation type="submission" date="2022-11" db="UniProtKB">
        <authorList>
            <consortium name="WormBaseParasite"/>
        </authorList>
    </citation>
    <scope>IDENTIFICATION</scope>
</reference>
<accession>A0A914UL75</accession>
<dbReference type="Proteomes" id="UP000887566">
    <property type="component" value="Unplaced"/>
</dbReference>
<proteinExistence type="predicted"/>
<feature type="compositionally biased region" description="Basic and acidic residues" evidence="1">
    <location>
        <begin position="1"/>
        <end position="21"/>
    </location>
</feature>